<name>A0A4U7N7M7_9RHOB</name>
<protein>
    <submittedName>
        <fullName evidence="2">Uncharacterized protein</fullName>
    </submittedName>
</protein>
<dbReference type="RefSeq" id="WP_138015539.1">
    <property type="nucleotide sequence ID" value="NZ_SULI01000005.1"/>
</dbReference>
<sequence>MNTRKSPLFLERQSYKQRRLIDMIKVLPLVGGLLWATPMLWRNGDDGDVKTSSAIIFVFLVWIALVTLSSFLARTLGRADAEDPQKDS</sequence>
<organism evidence="2 3">
    <name type="scientific">Shimia litoralis</name>
    <dbReference type="NCBI Taxonomy" id="420403"/>
    <lineage>
        <taxon>Bacteria</taxon>
        <taxon>Pseudomonadati</taxon>
        <taxon>Pseudomonadota</taxon>
        <taxon>Alphaproteobacteria</taxon>
        <taxon>Rhodobacterales</taxon>
        <taxon>Roseobacteraceae</taxon>
    </lineage>
</organism>
<feature type="transmembrane region" description="Helical" evidence="1">
    <location>
        <begin position="53"/>
        <end position="73"/>
    </location>
</feature>
<keyword evidence="3" id="KW-1185">Reference proteome</keyword>
<evidence type="ECO:0000313" key="2">
    <source>
        <dbReference type="EMBL" id="TKZ21336.1"/>
    </source>
</evidence>
<keyword evidence="1" id="KW-1133">Transmembrane helix</keyword>
<dbReference type="Proteomes" id="UP000306575">
    <property type="component" value="Unassembled WGS sequence"/>
</dbReference>
<keyword evidence="1" id="KW-0812">Transmembrane</keyword>
<feature type="transmembrane region" description="Helical" evidence="1">
    <location>
        <begin position="20"/>
        <end position="41"/>
    </location>
</feature>
<proteinExistence type="predicted"/>
<dbReference type="EMBL" id="SULI01000005">
    <property type="protein sequence ID" value="TKZ21336.1"/>
    <property type="molecule type" value="Genomic_DNA"/>
</dbReference>
<reference evidence="2 3" key="1">
    <citation type="submission" date="2019-04" db="EMBL/GenBank/DDBJ databases">
        <title>Genome sequence of Pelagicola litoralis CL-ES2.</title>
        <authorList>
            <person name="Cao J."/>
        </authorList>
    </citation>
    <scope>NUCLEOTIDE SEQUENCE [LARGE SCALE GENOMIC DNA]</scope>
    <source>
        <strain evidence="2 3">CL-ES2</strain>
    </source>
</reference>
<accession>A0A4U7N7M7</accession>
<evidence type="ECO:0000256" key="1">
    <source>
        <dbReference type="SAM" id="Phobius"/>
    </source>
</evidence>
<dbReference type="OrthoDB" id="7871801at2"/>
<evidence type="ECO:0000313" key="3">
    <source>
        <dbReference type="Proteomes" id="UP000306575"/>
    </source>
</evidence>
<keyword evidence="1" id="KW-0472">Membrane</keyword>
<dbReference type="AlphaFoldDB" id="A0A4U7N7M7"/>
<comment type="caution">
    <text evidence="2">The sequence shown here is derived from an EMBL/GenBank/DDBJ whole genome shotgun (WGS) entry which is preliminary data.</text>
</comment>
<gene>
    <name evidence="2" type="ORF">FAP39_06235</name>
</gene>